<gene>
    <name evidence="1" type="ORF">RHMOL_Rhmol11G0187600</name>
</gene>
<accession>A0ACC0LVH2</accession>
<proteinExistence type="predicted"/>
<sequence length="507" mass="57678">MGLVLILFLFALMGFFSPTHGYDPLDPNGNITIKWDVVQINDDATQDVRVYIFNYQLFRHVEHPGWRLSWDWRGDEVIWNILGAESTEQGNCPAALRGKNLPHCCDKQPVIIDLLPSAPFNSRVANCCKGGVLSSFTQDPGKSGSAFQMSIGDPSLTAGNNIIMPENFTLGLPGYTCGDPVEVPPSKFVEDDGRRQTQAIEHHLPQHAVFPYQHSTMSPLFRALAAVVDAQLKLDPNVSSKIFFFNASLCRVSTFYGLNCSIRTHNSSSYRHVRRIGWPDESPPLLQLPNEVAPQPVVRCTHFMCPIRVHWHVKESYTQYWRVKITVTNFNYAKNYSQWNMVVLHPNMQNVTQVFSFNYKPLHPYGHINDTGMFYGIEYYNDMLLQSGENGNVQTEMLLHKDSGIFTFRNGWAFPRKISFNGDTCVMPPPDDYPRLPNSGKSKQDWKTWVLIQHKGRSNFCHQYDNIGRVKVKAAHGYIIWSILKRSRNGVMAGSGILVFQRKVCKL</sequence>
<keyword evidence="2" id="KW-1185">Reference proteome</keyword>
<protein>
    <submittedName>
        <fullName evidence="1">Uncharacterized protein</fullName>
    </submittedName>
</protein>
<organism evidence="1 2">
    <name type="scientific">Rhododendron molle</name>
    <name type="common">Chinese azalea</name>
    <name type="synonym">Azalea mollis</name>
    <dbReference type="NCBI Taxonomy" id="49168"/>
    <lineage>
        <taxon>Eukaryota</taxon>
        <taxon>Viridiplantae</taxon>
        <taxon>Streptophyta</taxon>
        <taxon>Embryophyta</taxon>
        <taxon>Tracheophyta</taxon>
        <taxon>Spermatophyta</taxon>
        <taxon>Magnoliopsida</taxon>
        <taxon>eudicotyledons</taxon>
        <taxon>Gunneridae</taxon>
        <taxon>Pentapetalae</taxon>
        <taxon>asterids</taxon>
        <taxon>Ericales</taxon>
        <taxon>Ericaceae</taxon>
        <taxon>Ericoideae</taxon>
        <taxon>Rhodoreae</taxon>
        <taxon>Rhododendron</taxon>
    </lineage>
</organism>
<dbReference type="Proteomes" id="UP001062846">
    <property type="component" value="Chromosome 11"/>
</dbReference>
<evidence type="ECO:0000313" key="1">
    <source>
        <dbReference type="EMBL" id="KAI8532108.1"/>
    </source>
</evidence>
<evidence type="ECO:0000313" key="2">
    <source>
        <dbReference type="Proteomes" id="UP001062846"/>
    </source>
</evidence>
<comment type="caution">
    <text evidence="1">The sequence shown here is derived from an EMBL/GenBank/DDBJ whole genome shotgun (WGS) entry which is preliminary data.</text>
</comment>
<reference evidence="1" key="1">
    <citation type="submission" date="2022-02" db="EMBL/GenBank/DDBJ databases">
        <title>Plant Genome Project.</title>
        <authorList>
            <person name="Zhang R.-G."/>
        </authorList>
    </citation>
    <scope>NUCLEOTIDE SEQUENCE</scope>
    <source>
        <strain evidence="1">AT1</strain>
    </source>
</reference>
<name>A0ACC0LVH2_RHOML</name>
<dbReference type="EMBL" id="CM046398">
    <property type="protein sequence ID" value="KAI8532108.1"/>
    <property type="molecule type" value="Genomic_DNA"/>
</dbReference>